<sequence length="381" mass="42923">MQLKMEVSSLIITKWGSSKLRNHVFELLTFAIVVAFICRYLTSNKQKLVPGVVIIGGSDKKSIINTRRRFRHDAKEILAEGYQLTRDGFFYVPSPLGERLMIPSKHLEDLKTAPADEVDFVATFIEMFEGRYTTMGSRSTLHPRVVKAQLNHNLTDVMPAVQEEIVDSFGDIFPSCDDWTPLPVVNILTLIVARVSSRMFGGKSLARNSEWVNSSIAFAIDGYIGAQKLKTYPEIMKPVVARFIPEIRAIKNHYKAAEVAAIPLIESRRLTGEKASDLLYWMDEQARGDEKDPKFLAGILLKLSFAAIHTSAAAPAQLIYDLCEHPKLVAPLRNEIRMVTDGNGMISKPGFLKMVKMDSFMKESQRFNPLLLSKSYLYYSP</sequence>
<organism evidence="7 8">
    <name type="scientific">Phlyctema vagabunda</name>
    <dbReference type="NCBI Taxonomy" id="108571"/>
    <lineage>
        <taxon>Eukaryota</taxon>
        <taxon>Fungi</taxon>
        <taxon>Dikarya</taxon>
        <taxon>Ascomycota</taxon>
        <taxon>Pezizomycotina</taxon>
        <taxon>Leotiomycetes</taxon>
        <taxon>Helotiales</taxon>
        <taxon>Dermateaceae</taxon>
        <taxon>Phlyctema</taxon>
    </lineage>
</organism>
<keyword evidence="8" id="KW-1185">Reference proteome</keyword>
<dbReference type="Proteomes" id="UP001629113">
    <property type="component" value="Unassembled WGS sequence"/>
</dbReference>
<dbReference type="PANTHER" id="PTHR46206">
    <property type="entry name" value="CYTOCHROME P450"/>
    <property type="match status" value="1"/>
</dbReference>
<keyword evidence="6" id="KW-0503">Monooxygenase</keyword>
<name>A0ABR4P1T0_9HELO</name>
<gene>
    <name evidence="7" type="ORF">PVAG01_11253</name>
</gene>
<protein>
    <submittedName>
        <fullName evidence="7">Cytochrome P450</fullName>
    </submittedName>
</protein>
<keyword evidence="4" id="KW-0560">Oxidoreductase</keyword>
<evidence type="ECO:0000256" key="4">
    <source>
        <dbReference type="ARBA" id="ARBA00023002"/>
    </source>
</evidence>
<dbReference type="CDD" id="cd11041">
    <property type="entry name" value="CYP503A1-like"/>
    <property type="match status" value="1"/>
</dbReference>
<proteinExistence type="inferred from homology"/>
<evidence type="ECO:0000313" key="7">
    <source>
        <dbReference type="EMBL" id="KAL3417253.1"/>
    </source>
</evidence>
<reference evidence="7 8" key="1">
    <citation type="submission" date="2024-06" db="EMBL/GenBank/DDBJ databases">
        <title>Complete genome of Phlyctema vagabunda strain 19-DSS-EL-015.</title>
        <authorList>
            <person name="Fiorenzani C."/>
        </authorList>
    </citation>
    <scope>NUCLEOTIDE SEQUENCE [LARGE SCALE GENOMIC DNA]</scope>
    <source>
        <strain evidence="7 8">19-DSS-EL-015</strain>
    </source>
</reference>
<evidence type="ECO:0000256" key="1">
    <source>
        <dbReference type="ARBA" id="ARBA00001971"/>
    </source>
</evidence>
<evidence type="ECO:0000256" key="6">
    <source>
        <dbReference type="ARBA" id="ARBA00023033"/>
    </source>
</evidence>
<keyword evidence="5" id="KW-0408">Iron</keyword>
<dbReference type="InterPro" id="IPR001128">
    <property type="entry name" value="Cyt_P450"/>
</dbReference>
<accession>A0ABR4P1T0</accession>
<dbReference type="SUPFAM" id="SSF48264">
    <property type="entry name" value="Cytochrome P450"/>
    <property type="match status" value="1"/>
</dbReference>
<dbReference type="Gene3D" id="1.10.630.10">
    <property type="entry name" value="Cytochrome P450"/>
    <property type="match status" value="1"/>
</dbReference>
<comment type="caution">
    <text evidence="7">The sequence shown here is derived from an EMBL/GenBank/DDBJ whole genome shotgun (WGS) entry which is preliminary data.</text>
</comment>
<evidence type="ECO:0000256" key="2">
    <source>
        <dbReference type="ARBA" id="ARBA00010617"/>
    </source>
</evidence>
<comment type="similarity">
    <text evidence="2">Belongs to the cytochrome P450 family.</text>
</comment>
<evidence type="ECO:0000256" key="3">
    <source>
        <dbReference type="ARBA" id="ARBA00022723"/>
    </source>
</evidence>
<comment type="cofactor">
    <cofactor evidence="1">
        <name>heme</name>
        <dbReference type="ChEBI" id="CHEBI:30413"/>
    </cofactor>
</comment>
<dbReference type="PANTHER" id="PTHR46206:SF6">
    <property type="entry name" value="CYTOCHROME P450 MONOOXYGENASE AN1598-RELATED"/>
    <property type="match status" value="1"/>
</dbReference>
<evidence type="ECO:0000256" key="5">
    <source>
        <dbReference type="ARBA" id="ARBA00023004"/>
    </source>
</evidence>
<dbReference type="InterPro" id="IPR036396">
    <property type="entry name" value="Cyt_P450_sf"/>
</dbReference>
<keyword evidence="3" id="KW-0479">Metal-binding</keyword>
<dbReference type="EMBL" id="JBFCZG010000011">
    <property type="protein sequence ID" value="KAL3417253.1"/>
    <property type="molecule type" value="Genomic_DNA"/>
</dbReference>
<dbReference type="Pfam" id="PF00067">
    <property type="entry name" value="p450"/>
    <property type="match status" value="1"/>
</dbReference>
<evidence type="ECO:0000313" key="8">
    <source>
        <dbReference type="Proteomes" id="UP001629113"/>
    </source>
</evidence>